<dbReference type="SUPFAM" id="SSF52540">
    <property type="entry name" value="P-loop containing nucleoside triphosphate hydrolases"/>
    <property type="match status" value="1"/>
</dbReference>
<dbReference type="InterPro" id="IPR006073">
    <property type="entry name" value="GTP-bd"/>
</dbReference>
<keyword evidence="1" id="KW-0472">Membrane</keyword>
<dbReference type="GO" id="GO:0005829">
    <property type="term" value="C:cytosol"/>
    <property type="evidence" value="ECO:0007669"/>
    <property type="project" value="TreeGrafter"/>
</dbReference>
<dbReference type="STRING" id="285351.SAMN04488035_0774"/>
<evidence type="ECO:0000259" key="2">
    <source>
        <dbReference type="Pfam" id="PF01926"/>
    </source>
</evidence>
<dbReference type="Gene3D" id="3.40.50.300">
    <property type="entry name" value="P-loop containing nucleotide triphosphate hydrolases"/>
    <property type="match status" value="1"/>
</dbReference>
<dbReference type="PANTHER" id="PTHR42698:SF1">
    <property type="entry name" value="GTPASE ERA, MITOCHONDRIAL"/>
    <property type="match status" value="1"/>
</dbReference>
<dbReference type="GO" id="GO:0019843">
    <property type="term" value="F:rRNA binding"/>
    <property type="evidence" value="ECO:0007669"/>
    <property type="project" value="TreeGrafter"/>
</dbReference>
<dbReference type="PANTHER" id="PTHR42698">
    <property type="entry name" value="GTPASE ERA"/>
    <property type="match status" value="1"/>
</dbReference>
<feature type="transmembrane region" description="Helical" evidence="1">
    <location>
        <begin position="377"/>
        <end position="399"/>
    </location>
</feature>
<protein>
    <submittedName>
        <fullName evidence="3">50S ribosome-binding GTPase</fullName>
    </submittedName>
</protein>
<dbReference type="AlphaFoldDB" id="A0A1I2DXE0"/>
<name>A0A1I2DXE0_9MICO</name>
<evidence type="ECO:0000256" key="1">
    <source>
        <dbReference type="SAM" id="Phobius"/>
    </source>
</evidence>
<dbReference type="Proteomes" id="UP000198520">
    <property type="component" value="Unassembled WGS sequence"/>
</dbReference>
<dbReference type="GO" id="GO:0000028">
    <property type="term" value="P:ribosomal small subunit assembly"/>
    <property type="evidence" value="ECO:0007669"/>
    <property type="project" value="TreeGrafter"/>
</dbReference>
<keyword evidence="1" id="KW-1133">Transmembrane helix</keyword>
<feature type="domain" description="G" evidence="2">
    <location>
        <begin position="54"/>
        <end position="172"/>
    </location>
</feature>
<dbReference type="EMBL" id="FONZ01000001">
    <property type="protein sequence ID" value="SFE84893.1"/>
    <property type="molecule type" value="Genomic_DNA"/>
</dbReference>
<evidence type="ECO:0000313" key="3">
    <source>
        <dbReference type="EMBL" id="SFE84893.1"/>
    </source>
</evidence>
<dbReference type="GO" id="GO:0043024">
    <property type="term" value="F:ribosomal small subunit binding"/>
    <property type="evidence" value="ECO:0007669"/>
    <property type="project" value="TreeGrafter"/>
</dbReference>
<keyword evidence="1" id="KW-0812">Transmembrane</keyword>
<reference evidence="4" key="1">
    <citation type="submission" date="2016-10" db="EMBL/GenBank/DDBJ databases">
        <authorList>
            <person name="Varghese N."/>
            <person name="Submissions S."/>
        </authorList>
    </citation>
    <scope>NUCLEOTIDE SEQUENCE [LARGE SCALE GENOMIC DNA]</scope>
    <source>
        <strain evidence="4">DSM 19083</strain>
    </source>
</reference>
<proteinExistence type="predicted"/>
<feature type="transmembrane region" description="Helical" evidence="1">
    <location>
        <begin position="405"/>
        <end position="425"/>
    </location>
</feature>
<sequence>MTTDGDTLRGRAGDLLRALETAGTRLDREVATAARSAVGLAQERLDLGVDLTVVALVGGTGSGKSSLFNRVSGLPLAEVGPERPTTSQVSACVWGEGAAALLDWLDVPRERRTDRVSALDADDEEDLRGLVLLDLPDYDSIAREHKDVVDRVLPHADLVVWVVDPQKYADHALHAGYLDAGGSRATVVLNQIDTVAPEAAERLVEDVRRLVAPHGLTDVLAVSAVTGQGMEELRTALGTAVRTRSVAARAVAETLHGAARLLGEALPADAMWSLDAAAEDFLDQAADLVGLDERAASAGTGADDGARASGDADLPAAAVEPLRDRWLARVAAPLAPRWRGAVEEAVASPGDLARRLSSAVSGTRIADGRGGAARARVVALTLGVLALLAVVAFVVLAVVDQPLGIPVGVGAVVLVAVALVAAWWWRRCEKHATLARADEFRSRARERLRTALDETLVSPAREQLDEHHTTRELALAGLDAELVRATPDATPTPTAASSTAAV</sequence>
<dbReference type="InterPro" id="IPR027417">
    <property type="entry name" value="P-loop_NTPase"/>
</dbReference>
<keyword evidence="4" id="KW-1185">Reference proteome</keyword>
<dbReference type="Pfam" id="PF01926">
    <property type="entry name" value="MMR_HSR1"/>
    <property type="match status" value="1"/>
</dbReference>
<dbReference type="GO" id="GO:0005525">
    <property type="term" value="F:GTP binding"/>
    <property type="evidence" value="ECO:0007669"/>
    <property type="project" value="InterPro"/>
</dbReference>
<evidence type="ECO:0000313" key="4">
    <source>
        <dbReference type="Proteomes" id="UP000198520"/>
    </source>
</evidence>
<gene>
    <name evidence="3" type="ORF">SAMN04488035_0774</name>
</gene>
<dbReference type="InterPro" id="IPR005662">
    <property type="entry name" value="GTPase_Era-like"/>
</dbReference>
<dbReference type="RefSeq" id="WP_177191263.1">
    <property type="nucleotide sequence ID" value="NZ_BNAN01000001.1"/>
</dbReference>
<accession>A0A1I2DXE0</accession>
<organism evidence="3 4">
    <name type="scientific">Flavimobilis marinus</name>
    <dbReference type="NCBI Taxonomy" id="285351"/>
    <lineage>
        <taxon>Bacteria</taxon>
        <taxon>Bacillati</taxon>
        <taxon>Actinomycetota</taxon>
        <taxon>Actinomycetes</taxon>
        <taxon>Micrococcales</taxon>
        <taxon>Jonesiaceae</taxon>
        <taxon>Flavimobilis</taxon>
    </lineage>
</organism>